<feature type="transmembrane region" description="Helical" evidence="1">
    <location>
        <begin position="45"/>
        <end position="63"/>
    </location>
</feature>
<keyword evidence="1" id="KW-0812">Transmembrane</keyword>
<evidence type="ECO:0000313" key="2">
    <source>
        <dbReference type="EMBL" id="BBL92407.1"/>
    </source>
</evidence>
<keyword evidence="1" id="KW-1133">Transmembrane helix</keyword>
<keyword evidence="1" id="KW-0472">Membrane</keyword>
<feature type="transmembrane region" description="Helical" evidence="1">
    <location>
        <begin position="20"/>
        <end position="39"/>
    </location>
</feature>
<gene>
    <name evidence="2" type="ORF">VroAM7_50600</name>
</gene>
<geneLocation type="plasmid" evidence="3">
    <name>pam7 dna</name>
</geneLocation>
<dbReference type="AlphaFoldDB" id="A0A510IFU0"/>
<organism evidence="2 3">
    <name type="scientific">Vibrio rotiferianus</name>
    <dbReference type="NCBI Taxonomy" id="190895"/>
    <lineage>
        <taxon>Bacteria</taxon>
        <taxon>Pseudomonadati</taxon>
        <taxon>Pseudomonadota</taxon>
        <taxon>Gammaproteobacteria</taxon>
        <taxon>Vibrionales</taxon>
        <taxon>Vibrionaceae</taxon>
        <taxon>Vibrio</taxon>
    </lineage>
</organism>
<dbReference type="Proteomes" id="UP000315115">
    <property type="component" value="Plasmid pAM7"/>
</dbReference>
<dbReference type="EMBL" id="AP019800">
    <property type="protein sequence ID" value="BBL92407.1"/>
    <property type="molecule type" value="Genomic_DNA"/>
</dbReference>
<proteinExistence type="predicted"/>
<evidence type="ECO:0000313" key="3">
    <source>
        <dbReference type="Proteomes" id="UP000315115"/>
    </source>
</evidence>
<keyword evidence="2" id="KW-0614">Plasmid</keyword>
<accession>A0A510IFU0</accession>
<sequence length="257" mass="29264">MDICKKEVDTLYRSKVTNDLASHVLVITTLANGLALILFESMRLFFGVTATLLLIACGVNYLVRFATRSNDIKLEIADQLRAEAVIKREALSLEVKQGLNELGETLATNQLDLLHEKFESYLTVLNLQFDDGELTHRRYLTAAERLFLGAVDSLKQYLLLSHAIKDIDTERLNKQIQSEEDQLTIVQLKERLTLYRETTDRKQLILQSNEAVMTALNKSTTELAKITTKSESNQSIEDSLQEVNMLISRTHLYNQKD</sequence>
<evidence type="ECO:0000256" key="1">
    <source>
        <dbReference type="SAM" id="Phobius"/>
    </source>
</evidence>
<reference evidence="3" key="1">
    <citation type="submission" date="2019-07" db="EMBL/GenBank/DDBJ databases">
        <title>Complete Genome Sequences of Vibrion rotiferianus strain AM7.</title>
        <authorList>
            <person name="Miyazaki K."/>
            <person name="Wiseschart A."/>
            <person name="Pootanakit K."/>
            <person name="Ishimori K."/>
            <person name="Kitahara K."/>
        </authorList>
    </citation>
    <scope>NUCLEOTIDE SEQUENCE [LARGE SCALE GENOMIC DNA]</scope>
    <source>
        <strain evidence="3">AM7</strain>
        <plasmid evidence="3">pam7 dna</plasmid>
    </source>
</reference>
<protein>
    <submittedName>
        <fullName evidence="2">Uncharacterized protein</fullName>
    </submittedName>
</protein>
<name>A0A510IFU0_9VIBR</name>
<dbReference type="RefSeq" id="WP_143694360.1">
    <property type="nucleotide sequence ID" value="NZ_AP019800.1"/>
</dbReference>